<sequence>MKTHVFGKVSFSRDSFPDELRDLSTWPSVDVSALGADDRTIFLSRRQAIELYIENPQLSLAGIKVATGIDPKTIYRLLDRCLTTHADGRIYGMRAAIPYARLKQYERMHALDSADQLSGRGLAGAFSLLLQRQPALEKLLQRYIKQRGRHHGKARRARKALARIHKAFLEKCRAVGIGSHEYPFNQAMAGLRSLAAYLHKAESRALILTHDNTTLPEGADSDQPDPHRPPPATRAFEVVEFDGHKIDLRVTVRVMDPLGFETLLELSRIWILILLDVASRAVIGYKLALSKEYNKDDVASALQAALIPFRPRHYKIPDLTMRAGGGFPSAVLPQTRYACWEWFRFDGAKSHLAVDTLTRLNQIVGCWPDNGPAAEPNERPFIECFFHLLARNFAHRLPGTTGSSPESIERLLNDPHGNISLLVELEELEDMVEVLLGDYNGTSHSGISNRTPLEAMAQLLARDTGFLRTLPRAAQQNLCLLQEARIKPIKGDNVGDRPHINFQDVRYTSPILSGSPALIGKRLRVYFDVRDIRTVKAFFEDGTELGVLTAARPWCYTPHSLRVRQEIFRLKRAGKLQYREGDDPVECWGKYKRQQASTSKRAATDLAKAKSNRNALANEGAVTAVTALQADSVGLPGNELHSQDTVPKLKKQNEPVADAVPPVARILKIRRTITF</sequence>
<dbReference type="InterPro" id="IPR036397">
    <property type="entry name" value="RNaseH_sf"/>
</dbReference>
<feature type="region of interest" description="Disordered" evidence="1">
    <location>
        <begin position="213"/>
        <end position="232"/>
    </location>
</feature>
<reference evidence="2 3" key="1">
    <citation type="submission" date="2023-10" db="EMBL/GenBank/DDBJ databases">
        <title>Noviherbaspirillum sp. CPCC 100848 genome assembly.</title>
        <authorList>
            <person name="Li X.Y."/>
            <person name="Fang X.M."/>
        </authorList>
    </citation>
    <scope>NUCLEOTIDE SEQUENCE [LARGE SCALE GENOMIC DNA]</scope>
    <source>
        <strain evidence="2 3">CPCC 100848</strain>
    </source>
</reference>
<dbReference type="Proteomes" id="UP001352263">
    <property type="component" value="Unassembled WGS sequence"/>
</dbReference>
<protein>
    <recommendedName>
        <fullName evidence="4">Integrase catalytic domain-containing protein</fullName>
    </recommendedName>
</protein>
<dbReference type="EMBL" id="JAWIIV010000002">
    <property type="protein sequence ID" value="MEC4718066.1"/>
    <property type="molecule type" value="Genomic_DNA"/>
</dbReference>
<proteinExistence type="predicted"/>
<name>A0ABU6J349_9BURK</name>
<dbReference type="InterPro" id="IPR012337">
    <property type="entry name" value="RNaseH-like_sf"/>
</dbReference>
<accession>A0ABU6J349</accession>
<dbReference type="SUPFAM" id="SSF53098">
    <property type="entry name" value="Ribonuclease H-like"/>
    <property type="match status" value="1"/>
</dbReference>
<gene>
    <name evidence="2" type="ORF">RY831_02805</name>
</gene>
<dbReference type="Gene3D" id="3.30.420.10">
    <property type="entry name" value="Ribonuclease H-like superfamily/Ribonuclease H"/>
    <property type="match status" value="1"/>
</dbReference>
<organism evidence="2 3">
    <name type="scientific">Noviherbaspirillum album</name>
    <dbReference type="NCBI Taxonomy" id="3080276"/>
    <lineage>
        <taxon>Bacteria</taxon>
        <taxon>Pseudomonadati</taxon>
        <taxon>Pseudomonadota</taxon>
        <taxon>Betaproteobacteria</taxon>
        <taxon>Burkholderiales</taxon>
        <taxon>Oxalobacteraceae</taxon>
        <taxon>Noviherbaspirillum</taxon>
    </lineage>
</organism>
<evidence type="ECO:0000313" key="3">
    <source>
        <dbReference type="Proteomes" id="UP001352263"/>
    </source>
</evidence>
<evidence type="ECO:0000313" key="2">
    <source>
        <dbReference type="EMBL" id="MEC4718066.1"/>
    </source>
</evidence>
<comment type="caution">
    <text evidence="2">The sequence shown here is derived from an EMBL/GenBank/DDBJ whole genome shotgun (WGS) entry which is preliminary data.</text>
</comment>
<dbReference type="RefSeq" id="WP_326504824.1">
    <property type="nucleotide sequence ID" value="NZ_JAWIIV010000002.1"/>
</dbReference>
<evidence type="ECO:0008006" key="4">
    <source>
        <dbReference type="Google" id="ProtNLM"/>
    </source>
</evidence>
<keyword evidence="3" id="KW-1185">Reference proteome</keyword>
<evidence type="ECO:0000256" key="1">
    <source>
        <dbReference type="SAM" id="MobiDB-lite"/>
    </source>
</evidence>